<dbReference type="SUPFAM" id="SSF53335">
    <property type="entry name" value="S-adenosyl-L-methionine-dependent methyltransferases"/>
    <property type="match status" value="1"/>
</dbReference>
<evidence type="ECO:0000256" key="2">
    <source>
        <dbReference type="ARBA" id="ARBA00004496"/>
    </source>
</evidence>
<dbReference type="NCBIfam" id="NF011494">
    <property type="entry name" value="PRK14902.1"/>
    <property type="match status" value="1"/>
</dbReference>
<dbReference type="GO" id="GO:0005737">
    <property type="term" value="C:cytoplasm"/>
    <property type="evidence" value="ECO:0007669"/>
    <property type="project" value="UniProtKB-SubCell"/>
</dbReference>
<dbReference type="Gene3D" id="1.10.940.10">
    <property type="entry name" value="NusB-like"/>
    <property type="match status" value="1"/>
</dbReference>
<comment type="function">
    <text evidence="1">Specifically methylates the cytosine at position 967 (m5C967) of 16S rRNA.</text>
</comment>
<keyword evidence="6 13" id="KW-0489">Methyltransferase</keyword>
<dbReference type="GO" id="GO:0006355">
    <property type="term" value="P:regulation of DNA-templated transcription"/>
    <property type="evidence" value="ECO:0007669"/>
    <property type="project" value="InterPro"/>
</dbReference>
<proteinExistence type="inferred from homology"/>
<evidence type="ECO:0000313" key="16">
    <source>
        <dbReference type="Proteomes" id="UP000644756"/>
    </source>
</evidence>
<dbReference type="InterPro" id="IPR004573">
    <property type="entry name" value="rRNA_ssu_MeTfrase_B"/>
</dbReference>
<dbReference type="PANTHER" id="PTHR22807">
    <property type="entry name" value="NOP2 YEAST -RELATED NOL1/NOP2/FMU SUN DOMAIN-CONTAINING"/>
    <property type="match status" value="1"/>
</dbReference>
<feature type="domain" description="SAM-dependent MTase RsmB/NOP-type" evidence="14">
    <location>
        <begin position="182"/>
        <end position="464"/>
    </location>
</feature>
<reference evidence="15" key="2">
    <citation type="submission" date="2020-09" db="EMBL/GenBank/DDBJ databases">
        <authorList>
            <person name="Sun Q."/>
            <person name="Zhou Y."/>
        </authorList>
    </citation>
    <scope>NUCLEOTIDE SEQUENCE</scope>
    <source>
        <strain evidence="15">CGMCC 1.12987</strain>
    </source>
</reference>
<dbReference type="InterPro" id="IPR006027">
    <property type="entry name" value="NusB_RsmB_TIM44"/>
</dbReference>
<evidence type="ECO:0000256" key="8">
    <source>
        <dbReference type="ARBA" id="ARBA00022691"/>
    </source>
</evidence>
<keyword evidence="4" id="KW-0963">Cytoplasm</keyword>
<protein>
    <recommendedName>
        <fullName evidence="3">16S rRNA (cytosine(967)-C(5))-methyltransferase</fullName>
        <ecNumber evidence="3">2.1.1.176</ecNumber>
    </recommendedName>
    <alternativeName>
        <fullName evidence="10">16S rRNA m5C967 methyltransferase</fullName>
    </alternativeName>
    <alternativeName>
        <fullName evidence="11">rRNA (cytosine-C(5)-)-methyltransferase RsmB</fullName>
    </alternativeName>
</protein>
<dbReference type="FunFam" id="1.10.940.10:FF:000006">
    <property type="entry name" value="16S rRNA (Cytosine(967)-C(5))-methyltransferase RsmB"/>
    <property type="match status" value="1"/>
</dbReference>
<dbReference type="GO" id="GO:0008649">
    <property type="term" value="F:rRNA methyltransferase activity"/>
    <property type="evidence" value="ECO:0007669"/>
    <property type="project" value="InterPro"/>
</dbReference>
<evidence type="ECO:0000256" key="5">
    <source>
        <dbReference type="ARBA" id="ARBA00022552"/>
    </source>
</evidence>
<feature type="binding site" evidence="13">
    <location>
        <position position="342"/>
    </location>
    <ligand>
        <name>S-adenosyl-L-methionine</name>
        <dbReference type="ChEBI" id="CHEBI:59789"/>
    </ligand>
</feature>
<evidence type="ECO:0000256" key="11">
    <source>
        <dbReference type="ARBA" id="ARBA00031088"/>
    </source>
</evidence>
<evidence type="ECO:0000313" key="15">
    <source>
        <dbReference type="EMBL" id="GGG12905.1"/>
    </source>
</evidence>
<dbReference type="Pfam" id="PF01029">
    <property type="entry name" value="NusB"/>
    <property type="match status" value="1"/>
</dbReference>
<dbReference type="RefSeq" id="WP_188532102.1">
    <property type="nucleotide sequence ID" value="NZ_BMGR01000010.1"/>
</dbReference>
<evidence type="ECO:0000256" key="4">
    <source>
        <dbReference type="ARBA" id="ARBA00022490"/>
    </source>
</evidence>
<gene>
    <name evidence="15" type="ORF">GCM10010916_32300</name>
</gene>
<dbReference type="CDD" id="cd02440">
    <property type="entry name" value="AdoMet_MTases"/>
    <property type="match status" value="1"/>
</dbReference>
<dbReference type="Gene3D" id="3.40.50.150">
    <property type="entry name" value="Vaccinia Virus protein VP39"/>
    <property type="match status" value="1"/>
</dbReference>
<keyword evidence="7 13" id="KW-0808">Transferase</keyword>
<name>A0A917FXZ7_9BACL</name>
<dbReference type="Proteomes" id="UP000644756">
    <property type="component" value="Unassembled WGS sequence"/>
</dbReference>
<reference evidence="15" key="1">
    <citation type="journal article" date="2014" name="Int. J. Syst. Evol. Microbiol.">
        <title>Complete genome sequence of Corynebacterium casei LMG S-19264T (=DSM 44701T), isolated from a smear-ripened cheese.</title>
        <authorList>
            <consortium name="US DOE Joint Genome Institute (JGI-PGF)"/>
            <person name="Walter F."/>
            <person name="Albersmeier A."/>
            <person name="Kalinowski J."/>
            <person name="Ruckert C."/>
        </authorList>
    </citation>
    <scope>NUCLEOTIDE SEQUENCE</scope>
    <source>
        <strain evidence="15">CGMCC 1.12987</strain>
    </source>
</reference>
<dbReference type="InterPro" id="IPR029063">
    <property type="entry name" value="SAM-dependent_MTases_sf"/>
</dbReference>
<keyword evidence="9 13" id="KW-0694">RNA-binding</keyword>
<evidence type="ECO:0000259" key="14">
    <source>
        <dbReference type="PROSITE" id="PS51686"/>
    </source>
</evidence>
<dbReference type="EC" id="2.1.1.176" evidence="3"/>
<comment type="caution">
    <text evidence="15">The sequence shown here is derived from an EMBL/GenBank/DDBJ whole genome shotgun (WGS) entry which is preliminary data.</text>
</comment>
<feature type="binding site" evidence="13">
    <location>
        <position position="323"/>
    </location>
    <ligand>
        <name>S-adenosyl-L-methionine</name>
        <dbReference type="ChEBI" id="CHEBI:59789"/>
    </ligand>
</feature>
<accession>A0A917FXZ7</accession>
<dbReference type="FunFam" id="3.40.50.150:FF:000257">
    <property type="entry name" value="16S rRNA methyltransferase"/>
    <property type="match status" value="1"/>
</dbReference>
<evidence type="ECO:0000256" key="10">
    <source>
        <dbReference type="ARBA" id="ARBA00030399"/>
    </source>
</evidence>
<feature type="binding site" evidence="13">
    <location>
        <position position="296"/>
    </location>
    <ligand>
        <name>S-adenosyl-L-methionine</name>
        <dbReference type="ChEBI" id="CHEBI:59789"/>
    </ligand>
</feature>
<dbReference type="Gene3D" id="3.30.70.1170">
    <property type="entry name" value="Sun protein, domain 3"/>
    <property type="match status" value="1"/>
</dbReference>
<dbReference type="EMBL" id="BMGR01000010">
    <property type="protein sequence ID" value="GGG12905.1"/>
    <property type="molecule type" value="Genomic_DNA"/>
</dbReference>
<dbReference type="InterPro" id="IPR001678">
    <property type="entry name" value="MeTrfase_RsmB-F_NOP2_dom"/>
</dbReference>
<dbReference type="NCBIfam" id="TIGR00563">
    <property type="entry name" value="rsmB"/>
    <property type="match status" value="1"/>
</dbReference>
<dbReference type="Pfam" id="PF22458">
    <property type="entry name" value="RsmF-B_ferredox"/>
    <property type="match status" value="1"/>
</dbReference>
<dbReference type="AlphaFoldDB" id="A0A917FXZ7"/>
<comment type="subcellular location">
    <subcellularLocation>
        <location evidence="2">Cytoplasm</location>
    </subcellularLocation>
</comment>
<evidence type="ECO:0000256" key="13">
    <source>
        <dbReference type="PROSITE-ProRule" id="PRU01023"/>
    </source>
</evidence>
<dbReference type="Pfam" id="PF01189">
    <property type="entry name" value="Methyltr_RsmB-F"/>
    <property type="match status" value="1"/>
</dbReference>
<evidence type="ECO:0000256" key="3">
    <source>
        <dbReference type="ARBA" id="ARBA00012140"/>
    </source>
</evidence>
<dbReference type="InterPro" id="IPR049560">
    <property type="entry name" value="MeTrfase_RsmB-F_NOP2_cat"/>
</dbReference>
<comment type="catalytic activity">
    <reaction evidence="12">
        <text>cytidine(967) in 16S rRNA + S-adenosyl-L-methionine = 5-methylcytidine(967) in 16S rRNA + S-adenosyl-L-homocysteine + H(+)</text>
        <dbReference type="Rhea" id="RHEA:42748"/>
        <dbReference type="Rhea" id="RHEA-COMP:10219"/>
        <dbReference type="Rhea" id="RHEA-COMP:10220"/>
        <dbReference type="ChEBI" id="CHEBI:15378"/>
        <dbReference type="ChEBI" id="CHEBI:57856"/>
        <dbReference type="ChEBI" id="CHEBI:59789"/>
        <dbReference type="ChEBI" id="CHEBI:74483"/>
        <dbReference type="ChEBI" id="CHEBI:82748"/>
        <dbReference type="EC" id="2.1.1.176"/>
    </reaction>
</comment>
<evidence type="ECO:0000256" key="7">
    <source>
        <dbReference type="ARBA" id="ARBA00022679"/>
    </source>
</evidence>
<dbReference type="InterPro" id="IPR035926">
    <property type="entry name" value="NusB-like_sf"/>
</dbReference>
<feature type="binding site" evidence="13">
    <location>
        <begin position="272"/>
        <end position="278"/>
    </location>
    <ligand>
        <name>S-adenosyl-L-methionine</name>
        <dbReference type="ChEBI" id="CHEBI:59789"/>
    </ligand>
</feature>
<dbReference type="InterPro" id="IPR023267">
    <property type="entry name" value="RCMT"/>
</dbReference>
<dbReference type="GO" id="GO:0003723">
    <property type="term" value="F:RNA binding"/>
    <property type="evidence" value="ECO:0007669"/>
    <property type="project" value="UniProtKB-UniRule"/>
</dbReference>
<comment type="similarity">
    <text evidence="13">Belongs to the class I-like SAM-binding methyltransferase superfamily. RsmB/NOP family.</text>
</comment>
<dbReference type="SUPFAM" id="SSF48013">
    <property type="entry name" value="NusB-like"/>
    <property type="match status" value="1"/>
</dbReference>
<keyword evidence="5" id="KW-0698">rRNA processing</keyword>
<sequence>MTRQAKGTAGKRPLTARELALDTLHRVERDQAYSNLQLNRALQEAELSRADAGLATELVYGTIQRQGTLDYWLAKFVAKGLDKLEPWVRQLLRMSAYQLVYLDRIPPHAAVHEAVQIAKRRGHAGIAGMVNGVLRSMLRSRGELTIPESADAAERISLQHSHPLWLVKRWIQAYGEQAAEAMCAADNQPPKGSIRINPLRISREEALQQLRENGSEAEISELAPAGIVVTRGGNMADTIGYRDGRWTVQDESSMLVAEVADPKPGMQVLDCCAAPGGKTTHLAEKMSNEGTVWANDLHPHKQKLIQAQADRLGLSCIRTVSSDAAVLKERFAPASMDVVLLDAPCSGLGVIRRKPEVKWTKSPEDITAVAQVQQRLLDAVAGLVKPGGVLVYSTCTVERSENEEQVLRFLREHPGYELDPNWPEPIMASLRQKGIITAEFNGMVQLLPHQADSDGFFITRLRKRGLNADR</sequence>
<evidence type="ECO:0000256" key="12">
    <source>
        <dbReference type="ARBA" id="ARBA00047283"/>
    </source>
</evidence>
<dbReference type="InterPro" id="IPR054728">
    <property type="entry name" value="RsmB-like_ferredoxin"/>
</dbReference>
<keyword evidence="8 13" id="KW-0949">S-adenosyl-L-methionine</keyword>
<feature type="active site" description="Nucleophile" evidence="13">
    <location>
        <position position="395"/>
    </location>
</feature>
<keyword evidence="16" id="KW-1185">Reference proteome</keyword>
<evidence type="ECO:0000256" key="1">
    <source>
        <dbReference type="ARBA" id="ARBA00002724"/>
    </source>
</evidence>
<dbReference type="PANTHER" id="PTHR22807:SF53">
    <property type="entry name" value="RIBOSOMAL RNA SMALL SUBUNIT METHYLTRANSFERASE B-RELATED"/>
    <property type="match status" value="1"/>
</dbReference>
<evidence type="ECO:0000256" key="6">
    <source>
        <dbReference type="ARBA" id="ARBA00022603"/>
    </source>
</evidence>
<evidence type="ECO:0000256" key="9">
    <source>
        <dbReference type="ARBA" id="ARBA00022884"/>
    </source>
</evidence>
<dbReference type="PRINTS" id="PR02008">
    <property type="entry name" value="RCMTFAMILY"/>
</dbReference>
<dbReference type="PROSITE" id="PS51686">
    <property type="entry name" value="SAM_MT_RSMB_NOP"/>
    <property type="match status" value="1"/>
</dbReference>
<organism evidence="15 16">
    <name type="scientific">Paenibacillus abyssi</name>
    <dbReference type="NCBI Taxonomy" id="1340531"/>
    <lineage>
        <taxon>Bacteria</taxon>
        <taxon>Bacillati</taxon>
        <taxon>Bacillota</taxon>
        <taxon>Bacilli</taxon>
        <taxon>Bacillales</taxon>
        <taxon>Paenibacillaceae</taxon>
        <taxon>Paenibacillus</taxon>
    </lineage>
</organism>